<evidence type="ECO:0000259" key="5">
    <source>
        <dbReference type="Pfam" id="PF04413"/>
    </source>
</evidence>
<keyword evidence="4" id="KW-1003">Cell membrane</keyword>
<comment type="function">
    <text evidence="4">Involved in lipopolysaccharide (LPS) biosynthesis. Catalyzes the transfer of 3-deoxy-D-manno-octulosonate (Kdo) residue(s) from CMP-Kdo to lipid IV(A), the tetraacyldisaccharide-1,4'-bisphosphate precursor of lipid A.</text>
</comment>
<dbReference type="InterPro" id="IPR039901">
    <property type="entry name" value="Kdotransferase"/>
</dbReference>
<keyword evidence="4" id="KW-0448">Lipopolysaccharide biosynthesis</keyword>
<comment type="subcellular location">
    <subcellularLocation>
        <location evidence="4">Cell membrane</location>
    </subcellularLocation>
</comment>
<dbReference type="EMBL" id="AP019846">
    <property type="protein sequence ID" value="BBM59094.1"/>
    <property type="molecule type" value="Genomic_DNA"/>
</dbReference>
<evidence type="ECO:0000313" key="7">
    <source>
        <dbReference type="Proteomes" id="UP000321561"/>
    </source>
</evidence>
<feature type="active site" description="Proton acceptor" evidence="2">
    <location>
        <position position="59"/>
    </location>
</feature>
<evidence type="ECO:0000256" key="4">
    <source>
        <dbReference type="RuleBase" id="RU365103"/>
    </source>
</evidence>
<organism evidence="6 7">
    <name type="scientific">Leptotrichia hongkongensis</name>
    <dbReference type="NCBI Taxonomy" id="554406"/>
    <lineage>
        <taxon>Bacteria</taxon>
        <taxon>Fusobacteriati</taxon>
        <taxon>Fusobacteriota</taxon>
        <taxon>Fusobacteriia</taxon>
        <taxon>Fusobacteriales</taxon>
        <taxon>Leptotrichiaceae</taxon>
        <taxon>Leptotrichia</taxon>
    </lineage>
</organism>
<feature type="transmembrane region" description="Helical" evidence="4">
    <location>
        <begin position="6"/>
        <end position="26"/>
    </location>
</feature>
<comment type="similarity">
    <text evidence="4">Belongs to the glycosyltransferase group 1 family.</text>
</comment>
<keyword evidence="4" id="KW-0472">Membrane</keyword>
<dbReference type="Proteomes" id="UP000321561">
    <property type="component" value="Chromosome"/>
</dbReference>
<dbReference type="GO" id="GO:0043842">
    <property type="term" value="F:Kdo transferase activity"/>
    <property type="evidence" value="ECO:0007669"/>
    <property type="project" value="UniProtKB-EC"/>
</dbReference>
<protein>
    <recommendedName>
        <fullName evidence="4">3-deoxy-D-manno-octulosonic acid transferase</fullName>
        <shortName evidence="4">Kdo transferase</shortName>
        <ecNumber evidence="4">2.4.99.12</ecNumber>
    </recommendedName>
    <alternativeName>
        <fullName evidence="4">Lipid IV(A) 3-deoxy-D-manno-octulosonic acid transferase</fullName>
    </alternativeName>
</protein>
<dbReference type="GO" id="GO:0005886">
    <property type="term" value="C:plasma membrane"/>
    <property type="evidence" value="ECO:0007669"/>
    <property type="project" value="UniProtKB-SubCell"/>
</dbReference>
<evidence type="ECO:0000256" key="2">
    <source>
        <dbReference type="PIRSR" id="PIRSR639901-1"/>
    </source>
</evidence>
<dbReference type="AlphaFoldDB" id="A0A510L526"/>
<evidence type="ECO:0000256" key="1">
    <source>
        <dbReference type="ARBA" id="ARBA00022679"/>
    </source>
</evidence>
<keyword evidence="1 4" id="KW-0808">Transferase</keyword>
<dbReference type="SUPFAM" id="SSF53756">
    <property type="entry name" value="UDP-Glycosyltransferase/glycogen phosphorylase"/>
    <property type="match status" value="1"/>
</dbReference>
<evidence type="ECO:0000256" key="3">
    <source>
        <dbReference type="PIRSR" id="PIRSR639901-2"/>
    </source>
</evidence>
<reference evidence="6 7" key="1">
    <citation type="submission" date="2019-07" db="EMBL/GenBank/DDBJ databases">
        <title>Complete Genome Sequence of Leptotrichia hongkongensis Strain JMUB5056.</title>
        <authorList>
            <person name="Watanabe S."/>
            <person name="Cui L."/>
        </authorList>
    </citation>
    <scope>NUCLEOTIDE SEQUENCE [LARGE SCALE GENOMIC DNA]</scope>
    <source>
        <strain evidence="6 7">JMUB5056</strain>
    </source>
</reference>
<keyword evidence="4" id="KW-0812">Transmembrane</keyword>
<keyword evidence="4" id="KW-1133">Transmembrane helix</keyword>
<comment type="pathway">
    <text evidence="4">Bacterial outer membrane biogenesis; LPS core biosynthesis.</text>
</comment>
<proteinExistence type="inferred from homology"/>
<feature type="domain" description="3-deoxy-D-manno-octulosonic-acid transferase N-terminal" evidence="5">
    <location>
        <begin position="34"/>
        <end position="209"/>
    </location>
</feature>
<comment type="catalytic activity">
    <reaction evidence="4">
        <text>lipid IVA (E. coli) + CMP-3-deoxy-beta-D-manno-octulosonate = alpha-Kdo-(2-&gt;6)-lipid IVA (E. coli) + CMP + H(+)</text>
        <dbReference type="Rhea" id="RHEA:28066"/>
        <dbReference type="ChEBI" id="CHEBI:15378"/>
        <dbReference type="ChEBI" id="CHEBI:58603"/>
        <dbReference type="ChEBI" id="CHEBI:60364"/>
        <dbReference type="ChEBI" id="CHEBI:60377"/>
        <dbReference type="ChEBI" id="CHEBI:85987"/>
        <dbReference type="EC" id="2.4.99.12"/>
    </reaction>
</comment>
<sequence>MILYNLLRILLYFIISILAIFNKKLLKFFKSRLFQKIGNDNFLNDNEEAILIHFSSVGEFNLTQELIEKILKDSNRKLILSVMTDTGFSIVNKKYSENGNVKIIYFPLDDFFTVHKIYQKYKIEKTIIIETEIWPNLYYFASSNGELLIVNGRLTEKKLKSYLKFGWLIRKTLNRATKIMVQSTSDKERYEKIGIDKHKIKVYKNLKYSIKYNRITEEEIKKYNETVIDKNKKVIVCGSTRPNEEKIWLEVFKQINVDNEYQLVLVPRHLERIGEIENIILENFSKDEYSLITQIEKDNKNKDYKKIILVDKIGILTDFYQIADFVFVGGTLVDIGGHSILEPLYYGKKPIIGKYFQNIEEIVKDAKELGFIEIVKDKHEIIEYLRKSENVDTREFLKK</sequence>
<dbReference type="EC" id="2.4.99.12" evidence="4"/>
<dbReference type="KEGG" id="lhg:JMUB5056_0677"/>
<dbReference type="PANTHER" id="PTHR42755:SF1">
    <property type="entry name" value="3-DEOXY-D-MANNO-OCTULOSONIC ACID TRANSFERASE, MITOCHONDRIAL-RELATED"/>
    <property type="match status" value="1"/>
</dbReference>
<accession>A0A510L526</accession>
<dbReference type="UniPathway" id="UPA00958"/>
<dbReference type="Gene3D" id="3.40.50.11720">
    <property type="entry name" value="3-Deoxy-D-manno-octulosonic-acid transferase, N-terminal domain"/>
    <property type="match status" value="1"/>
</dbReference>
<dbReference type="InterPro" id="IPR038107">
    <property type="entry name" value="Glycos_transf_N_sf"/>
</dbReference>
<dbReference type="InterPro" id="IPR007507">
    <property type="entry name" value="Glycos_transf_N"/>
</dbReference>
<gene>
    <name evidence="6" type="ORF">JMUB5056_0677</name>
</gene>
<evidence type="ECO:0000313" key="6">
    <source>
        <dbReference type="EMBL" id="BBM59094.1"/>
    </source>
</evidence>
<dbReference type="PANTHER" id="PTHR42755">
    <property type="entry name" value="3-DEOXY-MANNO-OCTULOSONATE CYTIDYLYLTRANSFERASE"/>
    <property type="match status" value="1"/>
</dbReference>
<dbReference type="Pfam" id="PF04413">
    <property type="entry name" value="Glycos_transf_N"/>
    <property type="match status" value="1"/>
</dbReference>
<dbReference type="GO" id="GO:0009245">
    <property type="term" value="P:lipid A biosynthetic process"/>
    <property type="evidence" value="ECO:0007669"/>
    <property type="project" value="TreeGrafter"/>
</dbReference>
<name>A0A510L526_9FUSO</name>
<feature type="site" description="Transition state stabilizer" evidence="3">
    <location>
        <position position="130"/>
    </location>
</feature>
<dbReference type="GO" id="GO:0009244">
    <property type="term" value="P:lipopolysaccharide core region biosynthetic process"/>
    <property type="evidence" value="ECO:0007669"/>
    <property type="project" value="UniProtKB-UniRule"/>
</dbReference>
<dbReference type="Gene3D" id="3.40.50.2000">
    <property type="entry name" value="Glycogen Phosphorylase B"/>
    <property type="match status" value="1"/>
</dbReference>
<feature type="site" description="Transition state stabilizer" evidence="3">
    <location>
        <position position="207"/>
    </location>
</feature>